<organism evidence="10 11">
    <name type="scientific">Labrys wisconsinensis</name>
    <dbReference type="NCBI Taxonomy" id="425677"/>
    <lineage>
        <taxon>Bacteria</taxon>
        <taxon>Pseudomonadati</taxon>
        <taxon>Pseudomonadota</taxon>
        <taxon>Alphaproteobacteria</taxon>
        <taxon>Hyphomicrobiales</taxon>
        <taxon>Xanthobacteraceae</taxon>
        <taxon>Labrys</taxon>
    </lineage>
</organism>
<evidence type="ECO:0000256" key="1">
    <source>
        <dbReference type="ARBA" id="ARBA00003761"/>
    </source>
</evidence>
<proteinExistence type="predicted"/>
<name>A0ABU0JLN0_9HYPH</name>
<dbReference type="CDD" id="cd06850">
    <property type="entry name" value="biotinyl_domain"/>
    <property type="match status" value="1"/>
</dbReference>
<comment type="pathway">
    <text evidence="2 8">Lipid metabolism; fatty acid biosynthesis.</text>
</comment>
<evidence type="ECO:0000256" key="8">
    <source>
        <dbReference type="RuleBase" id="RU364072"/>
    </source>
</evidence>
<dbReference type="Gene3D" id="2.40.50.100">
    <property type="match status" value="1"/>
</dbReference>
<keyword evidence="6 8" id="KW-0275">Fatty acid biosynthesis</keyword>
<evidence type="ECO:0000313" key="11">
    <source>
        <dbReference type="Proteomes" id="UP001242480"/>
    </source>
</evidence>
<dbReference type="NCBIfam" id="NF005457">
    <property type="entry name" value="PRK07051.1"/>
    <property type="match status" value="1"/>
</dbReference>
<evidence type="ECO:0000259" key="9">
    <source>
        <dbReference type="PROSITE" id="PS50968"/>
    </source>
</evidence>
<keyword evidence="4 8" id="KW-0276">Fatty acid metabolism</keyword>
<evidence type="ECO:0000256" key="2">
    <source>
        <dbReference type="ARBA" id="ARBA00005194"/>
    </source>
</evidence>
<evidence type="ECO:0000256" key="7">
    <source>
        <dbReference type="ARBA" id="ARBA00023267"/>
    </source>
</evidence>
<dbReference type="InterPro" id="IPR001249">
    <property type="entry name" value="AcCoA_biotinCC"/>
</dbReference>
<evidence type="ECO:0000256" key="6">
    <source>
        <dbReference type="ARBA" id="ARBA00023160"/>
    </source>
</evidence>
<comment type="function">
    <text evidence="1 8">This protein is a component of the acetyl coenzyme A carboxylase complex; first, biotin carboxylase catalyzes the carboxylation of the carrier protein and then the transcarboxylase transfers the carboxyl group to form malonyl-CoA.</text>
</comment>
<dbReference type="InterPro" id="IPR000089">
    <property type="entry name" value="Biotin_lipoyl"/>
</dbReference>
<dbReference type="Pfam" id="PF00364">
    <property type="entry name" value="Biotin_lipoyl"/>
    <property type="match status" value="1"/>
</dbReference>
<sequence length="80" mass="8355">MAVKTIQAPIPGTFYRSASPGTPAFKTEGDAVAVGDTVGLIEVMKTFTPVVAEEAGTLVAFHIENEDAVMAGQPLYDLEA</sequence>
<evidence type="ECO:0000256" key="4">
    <source>
        <dbReference type="ARBA" id="ARBA00022832"/>
    </source>
</evidence>
<gene>
    <name evidence="10" type="ORF">QO011_008237</name>
</gene>
<keyword evidence="11" id="KW-1185">Reference proteome</keyword>
<dbReference type="InterPro" id="IPR001882">
    <property type="entry name" value="Biotin_BS"/>
</dbReference>
<dbReference type="Proteomes" id="UP001242480">
    <property type="component" value="Unassembled WGS sequence"/>
</dbReference>
<dbReference type="EMBL" id="JAUSVX010000031">
    <property type="protein sequence ID" value="MDQ0475195.1"/>
    <property type="molecule type" value="Genomic_DNA"/>
</dbReference>
<accession>A0ABU0JLN0</accession>
<keyword evidence="3 8" id="KW-0444">Lipid biosynthesis</keyword>
<dbReference type="PROSITE" id="PS50968">
    <property type="entry name" value="BIOTINYL_LIPOYL"/>
    <property type="match status" value="1"/>
</dbReference>
<comment type="caution">
    <text evidence="10">The sequence shown here is derived from an EMBL/GenBank/DDBJ whole genome shotgun (WGS) entry which is preliminary data.</text>
</comment>
<dbReference type="PROSITE" id="PS00188">
    <property type="entry name" value="BIOTIN"/>
    <property type="match status" value="1"/>
</dbReference>
<reference evidence="10 11" key="1">
    <citation type="submission" date="2023-07" db="EMBL/GenBank/DDBJ databases">
        <title>Genomic Encyclopedia of Type Strains, Phase IV (KMG-IV): sequencing the most valuable type-strain genomes for metagenomic binning, comparative biology and taxonomic classification.</title>
        <authorList>
            <person name="Goeker M."/>
        </authorList>
    </citation>
    <scope>NUCLEOTIDE SEQUENCE [LARGE SCALE GENOMIC DNA]</scope>
    <source>
        <strain evidence="10 11">DSM 19619</strain>
    </source>
</reference>
<dbReference type="SUPFAM" id="SSF51230">
    <property type="entry name" value="Single hybrid motif"/>
    <property type="match status" value="1"/>
</dbReference>
<evidence type="ECO:0000256" key="3">
    <source>
        <dbReference type="ARBA" id="ARBA00022516"/>
    </source>
</evidence>
<keyword evidence="7 8" id="KW-0092">Biotin</keyword>
<dbReference type="RefSeq" id="WP_307286081.1">
    <property type="nucleotide sequence ID" value="NZ_JAUSVX010000031.1"/>
</dbReference>
<evidence type="ECO:0000256" key="5">
    <source>
        <dbReference type="ARBA" id="ARBA00023098"/>
    </source>
</evidence>
<evidence type="ECO:0000313" key="10">
    <source>
        <dbReference type="EMBL" id="MDQ0475195.1"/>
    </source>
</evidence>
<keyword evidence="5 8" id="KW-0443">Lipid metabolism</keyword>
<dbReference type="PRINTS" id="PR01071">
    <property type="entry name" value="ACOABIOTINCC"/>
</dbReference>
<dbReference type="InterPro" id="IPR011053">
    <property type="entry name" value="Single_hybrid_motif"/>
</dbReference>
<feature type="domain" description="Lipoyl-binding" evidence="9">
    <location>
        <begin position="3"/>
        <end position="79"/>
    </location>
</feature>
<protein>
    <recommendedName>
        <fullName evidence="8">Biotin carboxyl carrier protein of acetyl-CoA carboxylase</fullName>
    </recommendedName>
</protein>